<keyword evidence="3" id="KW-0472">Membrane</keyword>
<evidence type="ECO:0000259" key="4">
    <source>
        <dbReference type="Pfam" id="PF00501"/>
    </source>
</evidence>
<keyword evidence="3" id="KW-1133">Transmembrane helix</keyword>
<dbReference type="Proteomes" id="UP001177140">
    <property type="component" value="Unassembled WGS sequence"/>
</dbReference>
<evidence type="ECO:0000256" key="1">
    <source>
        <dbReference type="ARBA" id="ARBA00006432"/>
    </source>
</evidence>
<dbReference type="Gene3D" id="3.40.50.12780">
    <property type="entry name" value="N-terminal domain of ligase-like"/>
    <property type="match status" value="1"/>
</dbReference>
<dbReference type="EMBL" id="JAJJMA010108157">
    <property type="protein sequence ID" value="MCL7031044.1"/>
    <property type="molecule type" value="Genomic_DNA"/>
</dbReference>
<keyword evidence="3" id="KW-0812">Transmembrane</keyword>
<dbReference type="InterPro" id="IPR020845">
    <property type="entry name" value="AMP-binding_CS"/>
</dbReference>
<organism evidence="5 6">
    <name type="scientific">Papaver nudicaule</name>
    <name type="common">Iceland poppy</name>
    <dbReference type="NCBI Taxonomy" id="74823"/>
    <lineage>
        <taxon>Eukaryota</taxon>
        <taxon>Viridiplantae</taxon>
        <taxon>Streptophyta</taxon>
        <taxon>Embryophyta</taxon>
        <taxon>Tracheophyta</taxon>
        <taxon>Spermatophyta</taxon>
        <taxon>Magnoliopsida</taxon>
        <taxon>Ranunculales</taxon>
        <taxon>Papaveraceae</taxon>
        <taxon>Papaveroideae</taxon>
        <taxon>Papaver</taxon>
    </lineage>
</organism>
<dbReference type="InterPro" id="IPR042099">
    <property type="entry name" value="ANL_N_sf"/>
</dbReference>
<accession>A0AA41S0Z7</accession>
<sequence length="337" mass="38033">MELLKPSPANSSPITPLGFLERSATIYGDCTSIIYNSKTYTWNQTNQRCLQLASALKSVMGIQGGDVISVLSPNLPAMYELHFAVPMSGAILNNINTRLDARTISVILCHSESKLIFVDFLSHSVILEAFSLFPPEIKPPVVILITDNDEDNSSSTVSLTYEGLLMKGDPNFKWVRPGSEWDPMVLNYTSGTTSAPKGVVHSHRGLFFTTVDSLIDWSVPKQPVFLWTLAMFHANGWCYPWGMAAVGGTNICLRKFDFFFFDKRRHFIRRLTQMITMLIPINKINDPGKQRSRLLEILSIITTVFSYFISYTITISLNMRDNTSIKRLRKKLNFTNV</sequence>
<protein>
    <recommendedName>
        <fullName evidence="4">AMP-dependent synthetase/ligase domain-containing protein</fullName>
    </recommendedName>
</protein>
<feature type="domain" description="AMP-dependent synthetase/ligase" evidence="4">
    <location>
        <begin position="20"/>
        <end position="280"/>
    </location>
</feature>
<dbReference type="SUPFAM" id="SSF56801">
    <property type="entry name" value="Acetyl-CoA synthetase-like"/>
    <property type="match status" value="1"/>
</dbReference>
<comment type="similarity">
    <text evidence="1">Belongs to the ATP-dependent AMP-binding enzyme family.</text>
</comment>
<dbReference type="PANTHER" id="PTHR43859:SF57">
    <property type="entry name" value="ACYL-ACTIVATING ENZYME 8-RELATED"/>
    <property type="match status" value="1"/>
</dbReference>
<evidence type="ECO:0000256" key="2">
    <source>
        <dbReference type="ARBA" id="ARBA00022598"/>
    </source>
</evidence>
<dbReference type="PANTHER" id="PTHR43859">
    <property type="entry name" value="ACYL-ACTIVATING ENZYME"/>
    <property type="match status" value="1"/>
</dbReference>
<dbReference type="Pfam" id="PF00501">
    <property type="entry name" value="AMP-binding"/>
    <property type="match status" value="1"/>
</dbReference>
<keyword evidence="2" id="KW-0436">Ligase</keyword>
<dbReference type="InterPro" id="IPR000873">
    <property type="entry name" value="AMP-dep_synth/lig_dom"/>
</dbReference>
<evidence type="ECO:0000256" key="3">
    <source>
        <dbReference type="SAM" id="Phobius"/>
    </source>
</evidence>
<evidence type="ECO:0000313" key="5">
    <source>
        <dbReference type="EMBL" id="MCL7031044.1"/>
    </source>
</evidence>
<reference evidence="5" key="1">
    <citation type="submission" date="2022-03" db="EMBL/GenBank/DDBJ databases">
        <title>A functionally conserved STORR gene fusion in Papaver species that diverged 16.8 million years ago.</title>
        <authorList>
            <person name="Catania T."/>
        </authorList>
    </citation>
    <scope>NUCLEOTIDE SEQUENCE</scope>
    <source>
        <strain evidence="5">S-191538</strain>
    </source>
</reference>
<proteinExistence type="inferred from homology"/>
<evidence type="ECO:0000313" key="6">
    <source>
        <dbReference type="Proteomes" id="UP001177140"/>
    </source>
</evidence>
<dbReference type="GO" id="GO:0016874">
    <property type="term" value="F:ligase activity"/>
    <property type="evidence" value="ECO:0007669"/>
    <property type="project" value="UniProtKB-KW"/>
</dbReference>
<feature type="non-terminal residue" evidence="5">
    <location>
        <position position="337"/>
    </location>
</feature>
<name>A0AA41S0Z7_PAPNU</name>
<dbReference type="AlphaFoldDB" id="A0AA41S0Z7"/>
<dbReference type="PROSITE" id="PS00455">
    <property type="entry name" value="AMP_BINDING"/>
    <property type="match status" value="1"/>
</dbReference>
<feature type="transmembrane region" description="Helical" evidence="3">
    <location>
        <begin position="297"/>
        <end position="319"/>
    </location>
</feature>
<gene>
    <name evidence="5" type="ORF">MKW94_023824</name>
</gene>
<keyword evidence="6" id="KW-1185">Reference proteome</keyword>
<comment type="caution">
    <text evidence="5">The sequence shown here is derived from an EMBL/GenBank/DDBJ whole genome shotgun (WGS) entry which is preliminary data.</text>
</comment>